<dbReference type="CDD" id="cd02516">
    <property type="entry name" value="CDP-ME_synthetase"/>
    <property type="match status" value="1"/>
</dbReference>
<comment type="catalytic activity">
    <reaction evidence="3">
        <text>2-C-methyl-D-erythritol 4-phosphate + CTP + H(+) = 4-CDP-2-C-methyl-D-erythritol + diphosphate</text>
        <dbReference type="Rhea" id="RHEA:13429"/>
        <dbReference type="ChEBI" id="CHEBI:15378"/>
        <dbReference type="ChEBI" id="CHEBI:33019"/>
        <dbReference type="ChEBI" id="CHEBI:37563"/>
        <dbReference type="ChEBI" id="CHEBI:57823"/>
        <dbReference type="ChEBI" id="CHEBI:58262"/>
        <dbReference type="EC" id="2.7.7.60"/>
    </reaction>
</comment>
<dbReference type="EC" id="2.7.7.60" evidence="3"/>
<feature type="site" description="Positions MEP for the nucleophilic attack" evidence="3">
    <location>
        <position position="206"/>
    </location>
</feature>
<dbReference type="InterPro" id="IPR050088">
    <property type="entry name" value="IspD/TarI_cytidylyltransf_bact"/>
</dbReference>
<proteinExistence type="inferred from homology"/>
<keyword evidence="3" id="KW-0414">Isoprene biosynthesis</keyword>
<dbReference type="NCBIfam" id="TIGR00453">
    <property type="entry name" value="ispD"/>
    <property type="match status" value="1"/>
</dbReference>
<feature type="site" description="Transition state stabilizer" evidence="3">
    <location>
        <position position="15"/>
    </location>
</feature>
<dbReference type="NCBIfam" id="NF001186">
    <property type="entry name" value="PRK00155.2-3"/>
    <property type="match status" value="1"/>
</dbReference>
<dbReference type="InterPro" id="IPR001228">
    <property type="entry name" value="IspD"/>
</dbReference>
<dbReference type="EMBL" id="JNFF01000019">
    <property type="protein sequence ID" value="KEQ31135.1"/>
    <property type="molecule type" value="Genomic_DNA"/>
</dbReference>
<accession>A0A081PKB2</accession>
<dbReference type="SUPFAM" id="SSF53448">
    <property type="entry name" value="Nucleotide-diphospho-sugar transferases"/>
    <property type="match status" value="1"/>
</dbReference>
<dbReference type="GO" id="GO:0019288">
    <property type="term" value="P:isopentenyl diphosphate biosynthetic process, methylerythritol 4-phosphate pathway"/>
    <property type="evidence" value="ECO:0007669"/>
    <property type="project" value="UniProtKB-UniRule"/>
</dbReference>
<dbReference type="Pfam" id="PF01128">
    <property type="entry name" value="IspD"/>
    <property type="match status" value="1"/>
</dbReference>
<gene>
    <name evidence="3" type="primary">ispD</name>
    <name evidence="4" type="ORF">N180_02475</name>
</gene>
<dbReference type="PANTHER" id="PTHR32125:SF4">
    <property type="entry name" value="2-C-METHYL-D-ERYTHRITOL 4-PHOSPHATE CYTIDYLYLTRANSFERASE, CHLOROPLASTIC"/>
    <property type="match status" value="1"/>
</dbReference>
<keyword evidence="5" id="KW-1185">Reference proteome</keyword>
<dbReference type="Proteomes" id="UP000028007">
    <property type="component" value="Unassembled WGS sequence"/>
</dbReference>
<dbReference type="InterPro" id="IPR034683">
    <property type="entry name" value="IspD/TarI"/>
</dbReference>
<reference evidence="4 5" key="1">
    <citation type="journal article" date="1992" name="Int. J. Syst. Bacteriol.">
        <title>Sphingobacterium antarcticus sp. nov. a Psychrotrophic Bacterium from the Soils of Schirmacher Oasis, Antarctica.</title>
        <authorList>
            <person name="Shivaji S."/>
            <person name="Ray M.K."/>
            <person name="Rao N.S."/>
            <person name="Saiserr L."/>
            <person name="Jagannadham M.V."/>
            <person name="Kumar G.S."/>
            <person name="Reddy G."/>
            <person name="Bhargava P.M."/>
        </authorList>
    </citation>
    <scope>NUCLEOTIDE SEQUENCE [LARGE SCALE GENOMIC DNA]</scope>
    <source>
        <strain evidence="4 5">4BY</strain>
    </source>
</reference>
<comment type="function">
    <text evidence="3">Catalyzes the formation of 4-diphosphocytidyl-2-C-methyl-D-erythritol from CTP and 2-C-methyl-D-erythritol 4-phosphate (MEP).</text>
</comment>
<comment type="caution">
    <text evidence="4">The sequence shown here is derived from an EMBL/GenBank/DDBJ whole genome shotgun (WGS) entry which is preliminary data.</text>
</comment>
<protein>
    <recommendedName>
        <fullName evidence="3">2-C-methyl-D-erythritol 4-phosphate cytidylyltransferase</fullName>
        <ecNumber evidence="3">2.7.7.60</ecNumber>
    </recommendedName>
    <alternativeName>
        <fullName evidence="3">4-diphosphocytidyl-2C-methyl-D-erythritol synthase</fullName>
    </alternativeName>
    <alternativeName>
        <fullName evidence="3">MEP cytidylyltransferase</fullName>
        <shortName evidence="3">MCT</shortName>
    </alternativeName>
</protein>
<dbReference type="AlphaFoldDB" id="A0A081PKB2"/>
<dbReference type="PANTHER" id="PTHR32125">
    <property type="entry name" value="2-C-METHYL-D-ERYTHRITOL 4-PHOSPHATE CYTIDYLYLTRANSFERASE, CHLOROPLASTIC"/>
    <property type="match status" value="1"/>
</dbReference>
<sequence>MKYIAIIVAGGKGSRMNQTVPKQFLELQGKPVLMHTLEAFAKCALKPEIILVLNIHQHEFWEELCSKHNFRITHQLVKGGAERFDSVKNGLKKIKGDGVVAIHDAVRPLISPELIETIFKAAEVDGNAITAVQAVDSVRIQIEGQHATPLNRNEIFLVQTPQAFHLKQLKKAYLQPYRIDFTDDASVVEKAGYPIHLVPGERTNIKITYTEDLQLADWFLQTKKTAD</sequence>
<feature type="site" description="Transition state stabilizer" evidence="3">
    <location>
        <position position="22"/>
    </location>
</feature>
<evidence type="ECO:0000256" key="1">
    <source>
        <dbReference type="ARBA" id="ARBA00022679"/>
    </source>
</evidence>
<evidence type="ECO:0000313" key="5">
    <source>
        <dbReference type="Proteomes" id="UP000028007"/>
    </source>
</evidence>
<dbReference type="RefSeq" id="WP_037438235.1">
    <property type="nucleotide sequence ID" value="NZ_JNFF01000019.1"/>
</dbReference>
<keyword evidence="2 3" id="KW-0548">Nucleotidyltransferase</keyword>
<evidence type="ECO:0000256" key="3">
    <source>
        <dbReference type="HAMAP-Rule" id="MF_00108"/>
    </source>
</evidence>
<comment type="similarity">
    <text evidence="3">Belongs to the IspD/TarI cytidylyltransferase family. IspD subfamily.</text>
</comment>
<dbReference type="FunFam" id="3.90.550.10:FF:000003">
    <property type="entry name" value="2-C-methyl-D-erythritol 4-phosphate cytidylyltransferase"/>
    <property type="match status" value="1"/>
</dbReference>
<dbReference type="UniPathway" id="UPA00056">
    <property type="reaction ID" value="UER00093"/>
</dbReference>
<dbReference type="Gene3D" id="3.90.550.10">
    <property type="entry name" value="Spore Coat Polysaccharide Biosynthesis Protein SpsA, Chain A"/>
    <property type="match status" value="1"/>
</dbReference>
<name>A0A081PKB2_9SPHI</name>
<dbReference type="GO" id="GO:0050518">
    <property type="term" value="F:2-C-methyl-D-erythritol 4-phosphate cytidylyltransferase activity"/>
    <property type="evidence" value="ECO:0007669"/>
    <property type="project" value="UniProtKB-UniRule"/>
</dbReference>
<evidence type="ECO:0000313" key="4">
    <source>
        <dbReference type="EMBL" id="KEQ31135.1"/>
    </source>
</evidence>
<dbReference type="eggNOG" id="COG1211">
    <property type="taxonomic scope" value="Bacteria"/>
</dbReference>
<feature type="site" description="Positions MEP for the nucleophilic attack" evidence="3">
    <location>
        <position position="152"/>
    </location>
</feature>
<keyword evidence="1 3" id="KW-0808">Transferase</keyword>
<dbReference type="OrthoDB" id="9806837at2"/>
<evidence type="ECO:0000256" key="2">
    <source>
        <dbReference type="ARBA" id="ARBA00022695"/>
    </source>
</evidence>
<organism evidence="4 5">
    <name type="scientific">Pedobacter antarcticus 4BY</name>
    <dbReference type="NCBI Taxonomy" id="1358423"/>
    <lineage>
        <taxon>Bacteria</taxon>
        <taxon>Pseudomonadati</taxon>
        <taxon>Bacteroidota</taxon>
        <taxon>Sphingobacteriia</taxon>
        <taxon>Sphingobacteriales</taxon>
        <taxon>Sphingobacteriaceae</taxon>
        <taxon>Pedobacter</taxon>
    </lineage>
</organism>
<dbReference type="InterPro" id="IPR029044">
    <property type="entry name" value="Nucleotide-diphossugar_trans"/>
</dbReference>
<comment type="pathway">
    <text evidence="3">Isoprenoid biosynthesis; isopentenyl diphosphate biosynthesis via DXP pathway; isopentenyl diphosphate from 1-deoxy-D-xylulose 5-phosphate: step 2/6.</text>
</comment>
<dbReference type="HAMAP" id="MF_00108">
    <property type="entry name" value="IspD"/>
    <property type="match status" value="1"/>
</dbReference>